<protein>
    <submittedName>
        <fullName evidence="2">Uncharacterized protein</fullName>
    </submittedName>
</protein>
<evidence type="ECO:0000256" key="1">
    <source>
        <dbReference type="SAM" id="MobiDB-lite"/>
    </source>
</evidence>
<accession>A0A7J7R0G5</accession>
<dbReference type="EMBL" id="JACAGB010000110">
    <property type="protein sequence ID" value="KAF6269636.1"/>
    <property type="molecule type" value="Genomic_DNA"/>
</dbReference>
<reference evidence="2 3" key="1">
    <citation type="journal article" date="2020" name="Nature">
        <title>Six reference-quality genomes reveal evolution of bat adaptations.</title>
        <authorList>
            <person name="Jebb D."/>
            <person name="Huang Z."/>
            <person name="Pippel M."/>
            <person name="Hughes G.M."/>
            <person name="Lavrichenko K."/>
            <person name="Devanna P."/>
            <person name="Winkler S."/>
            <person name="Jermiin L.S."/>
            <person name="Skirmuntt E.C."/>
            <person name="Katzourakis A."/>
            <person name="Burkitt-Gray L."/>
            <person name="Ray D.A."/>
            <person name="Sullivan K.A.M."/>
            <person name="Roscito J.G."/>
            <person name="Kirilenko B.M."/>
            <person name="Davalos L.M."/>
            <person name="Corthals A.P."/>
            <person name="Power M.L."/>
            <person name="Jones G."/>
            <person name="Ransome R.D."/>
            <person name="Dechmann D.K.N."/>
            <person name="Locatelli A.G."/>
            <person name="Puechmaille S.J."/>
            <person name="Fedrigo O."/>
            <person name="Jarvis E.D."/>
            <person name="Hiller M."/>
            <person name="Vernes S.C."/>
            <person name="Myers E.W."/>
            <person name="Teeling E.C."/>
        </authorList>
    </citation>
    <scope>NUCLEOTIDE SEQUENCE [LARGE SCALE GENOMIC DNA]</scope>
    <source>
        <strain evidence="2">MPipKuh1</strain>
        <tissue evidence="2">Flight muscle</tissue>
    </source>
</reference>
<gene>
    <name evidence="2" type="ORF">mPipKuh1_008111</name>
</gene>
<comment type="caution">
    <text evidence="2">The sequence shown here is derived from an EMBL/GenBank/DDBJ whole genome shotgun (WGS) entry which is preliminary data.</text>
</comment>
<feature type="region of interest" description="Disordered" evidence="1">
    <location>
        <begin position="129"/>
        <end position="166"/>
    </location>
</feature>
<sequence length="166" mass="17275">MRFPGESGKSGKALGILQGAGGGWVLERGHRSVAPGSFSALAAKVCTHTGSSTAALSLRPGETDPQWSRNPEGHTASPGQLQTACLQPLTGISLLFLQRTLLPLPTLNPRHSEAHLLRACPPSGLGIFPTRQRGPAGSAEATPPPTLGPWVSSLPWEPPLFSAPKP</sequence>
<name>A0A7J7R0G5_PIPKU</name>
<evidence type="ECO:0000313" key="3">
    <source>
        <dbReference type="Proteomes" id="UP000558488"/>
    </source>
</evidence>
<dbReference type="Proteomes" id="UP000558488">
    <property type="component" value="Unassembled WGS sequence"/>
</dbReference>
<keyword evidence="3" id="KW-1185">Reference proteome</keyword>
<dbReference type="AlphaFoldDB" id="A0A7J7R0G5"/>
<evidence type="ECO:0000313" key="2">
    <source>
        <dbReference type="EMBL" id="KAF6269636.1"/>
    </source>
</evidence>
<organism evidence="2 3">
    <name type="scientific">Pipistrellus kuhlii</name>
    <name type="common">Kuhl's pipistrelle</name>
    <dbReference type="NCBI Taxonomy" id="59472"/>
    <lineage>
        <taxon>Eukaryota</taxon>
        <taxon>Metazoa</taxon>
        <taxon>Chordata</taxon>
        <taxon>Craniata</taxon>
        <taxon>Vertebrata</taxon>
        <taxon>Euteleostomi</taxon>
        <taxon>Mammalia</taxon>
        <taxon>Eutheria</taxon>
        <taxon>Laurasiatheria</taxon>
        <taxon>Chiroptera</taxon>
        <taxon>Yangochiroptera</taxon>
        <taxon>Vespertilionidae</taxon>
        <taxon>Pipistrellus</taxon>
    </lineage>
</organism>
<proteinExistence type="predicted"/>
<feature type="region of interest" description="Disordered" evidence="1">
    <location>
        <begin position="53"/>
        <end position="79"/>
    </location>
</feature>